<evidence type="ECO:0000313" key="3">
    <source>
        <dbReference type="Proteomes" id="UP001595990"/>
    </source>
</evidence>
<gene>
    <name evidence="2" type="ORF">ACFPEN_06595</name>
</gene>
<reference evidence="3" key="1">
    <citation type="journal article" date="2019" name="Int. J. Syst. Evol. Microbiol.">
        <title>The Global Catalogue of Microorganisms (GCM) 10K type strain sequencing project: providing services to taxonomists for standard genome sequencing and annotation.</title>
        <authorList>
            <consortium name="The Broad Institute Genomics Platform"/>
            <consortium name="The Broad Institute Genome Sequencing Center for Infectious Disease"/>
            <person name="Wu L."/>
            <person name="Ma J."/>
        </authorList>
    </citation>
    <scope>NUCLEOTIDE SEQUENCE [LARGE SCALE GENOMIC DNA]</scope>
    <source>
        <strain evidence="3">CECT 8064</strain>
    </source>
</reference>
<sequence length="174" mass="18275">MDGDWERLGRTVQAARKAKGLTQTQLVELIGVTRATLVKIEAGKQFSKITDTHRALEEALGWQAGSIELILGGGDPAPQGTPAGEPVAPASLAEALPLRVRQALGAGSLIDATVIDLPSEGSTESEAQIVIVVKGKPAASAESMRQAIEAWEKVERKLRAMDTDPQDDTGPTSA</sequence>
<feature type="domain" description="HTH cro/C1-type" evidence="1">
    <location>
        <begin position="12"/>
        <end position="44"/>
    </location>
</feature>
<dbReference type="Proteomes" id="UP001595990">
    <property type="component" value="Unassembled WGS sequence"/>
</dbReference>
<organism evidence="2 3">
    <name type="scientific">Streptomyces ehimensis</name>
    <dbReference type="NCBI Taxonomy" id="68195"/>
    <lineage>
        <taxon>Bacteria</taxon>
        <taxon>Bacillati</taxon>
        <taxon>Actinomycetota</taxon>
        <taxon>Actinomycetes</taxon>
        <taxon>Kitasatosporales</taxon>
        <taxon>Streptomycetaceae</taxon>
        <taxon>Streptomyces</taxon>
    </lineage>
</organism>
<dbReference type="PROSITE" id="PS50943">
    <property type="entry name" value="HTH_CROC1"/>
    <property type="match status" value="1"/>
</dbReference>
<protein>
    <submittedName>
        <fullName evidence="2">Helix-turn-helix transcriptional regulator</fullName>
    </submittedName>
</protein>
<accession>A0ABV9BF09</accession>
<dbReference type="EMBL" id="JBHSFS010000002">
    <property type="protein sequence ID" value="MFC4512600.1"/>
    <property type="molecule type" value="Genomic_DNA"/>
</dbReference>
<keyword evidence="3" id="KW-1185">Reference proteome</keyword>
<comment type="caution">
    <text evidence="2">The sequence shown here is derived from an EMBL/GenBank/DDBJ whole genome shotgun (WGS) entry which is preliminary data.</text>
</comment>
<evidence type="ECO:0000259" key="1">
    <source>
        <dbReference type="PROSITE" id="PS50943"/>
    </source>
</evidence>
<proteinExistence type="predicted"/>
<dbReference type="RefSeq" id="WP_417922504.1">
    <property type="nucleotide sequence ID" value="NZ_JBHSFS010000002.1"/>
</dbReference>
<dbReference type="Pfam" id="PF13560">
    <property type="entry name" value="HTH_31"/>
    <property type="match status" value="1"/>
</dbReference>
<dbReference type="InterPro" id="IPR001387">
    <property type="entry name" value="Cro/C1-type_HTH"/>
</dbReference>
<dbReference type="Gene3D" id="1.10.260.40">
    <property type="entry name" value="lambda repressor-like DNA-binding domains"/>
    <property type="match status" value="1"/>
</dbReference>
<dbReference type="SMART" id="SM00530">
    <property type="entry name" value="HTH_XRE"/>
    <property type="match status" value="1"/>
</dbReference>
<evidence type="ECO:0000313" key="2">
    <source>
        <dbReference type="EMBL" id="MFC4512600.1"/>
    </source>
</evidence>
<dbReference type="CDD" id="cd00093">
    <property type="entry name" value="HTH_XRE"/>
    <property type="match status" value="1"/>
</dbReference>
<dbReference type="InterPro" id="IPR010982">
    <property type="entry name" value="Lambda_DNA-bd_dom_sf"/>
</dbReference>
<dbReference type="SUPFAM" id="SSF47413">
    <property type="entry name" value="lambda repressor-like DNA-binding domains"/>
    <property type="match status" value="1"/>
</dbReference>
<name>A0ABV9BF09_9ACTN</name>